<keyword evidence="2" id="KW-0238">DNA-binding</keyword>
<evidence type="ECO:0000259" key="7">
    <source>
        <dbReference type="PROSITE" id="PS51294"/>
    </source>
</evidence>
<evidence type="ECO:0000256" key="2">
    <source>
        <dbReference type="ARBA" id="ARBA00023125"/>
    </source>
</evidence>
<dbReference type="SUPFAM" id="SSF46689">
    <property type="entry name" value="Homeodomain-like"/>
    <property type="match status" value="1"/>
</dbReference>
<feature type="compositionally biased region" description="Low complexity" evidence="5">
    <location>
        <begin position="810"/>
        <end position="825"/>
    </location>
</feature>
<keyword evidence="3" id="KW-0804">Transcription</keyword>
<feature type="compositionally biased region" description="Pro residues" evidence="5">
    <location>
        <begin position="182"/>
        <end position="197"/>
    </location>
</feature>
<feature type="compositionally biased region" description="Low complexity" evidence="5">
    <location>
        <begin position="208"/>
        <end position="219"/>
    </location>
</feature>
<gene>
    <name evidence="8" type="ORF">BGZ95_007439</name>
</gene>
<feature type="compositionally biased region" description="Acidic residues" evidence="5">
    <location>
        <begin position="86"/>
        <end position="97"/>
    </location>
</feature>
<proteinExistence type="predicted"/>
<organism evidence="8 9">
    <name type="scientific">Linnemannia exigua</name>
    <dbReference type="NCBI Taxonomy" id="604196"/>
    <lineage>
        <taxon>Eukaryota</taxon>
        <taxon>Fungi</taxon>
        <taxon>Fungi incertae sedis</taxon>
        <taxon>Mucoromycota</taxon>
        <taxon>Mortierellomycotina</taxon>
        <taxon>Mortierellomycetes</taxon>
        <taxon>Mortierellales</taxon>
        <taxon>Mortierellaceae</taxon>
        <taxon>Linnemannia</taxon>
    </lineage>
</organism>
<evidence type="ECO:0000259" key="6">
    <source>
        <dbReference type="PROSITE" id="PS50090"/>
    </source>
</evidence>
<dbReference type="Proteomes" id="UP001194580">
    <property type="component" value="Unassembled WGS sequence"/>
</dbReference>
<comment type="caution">
    <text evidence="8">The sequence shown here is derived from an EMBL/GenBank/DDBJ whole genome shotgun (WGS) entry which is preliminary data.</text>
</comment>
<dbReference type="AlphaFoldDB" id="A0AAD4DF38"/>
<dbReference type="Gene3D" id="1.10.10.60">
    <property type="entry name" value="Homeodomain-like"/>
    <property type="match status" value="1"/>
</dbReference>
<dbReference type="PROSITE" id="PS51294">
    <property type="entry name" value="HTH_MYB"/>
    <property type="match status" value="1"/>
</dbReference>
<keyword evidence="1" id="KW-0805">Transcription regulation</keyword>
<dbReference type="InterPro" id="IPR051575">
    <property type="entry name" value="Myb-like_DNA-bd"/>
</dbReference>
<evidence type="ECO:0000256" key="1">
    <source>
        <dbReference type="ARBA" id="ARBA00023015"/>
    </source>
</evidence>
<feature type="region of interest" description="Disordered" evidence="5">
    <location>
        <begin position="711"/>
        <end position="756"/>
    </location>
</feature>
<evidence type="ECO:0000256" key="4">
    <source>
        <dbReference type="ARBA" id="ARBA00023242"/>
    </source>
</evidence>
<feature type="compositionally biased region" description="Polar residues" evidence="5">
    <location>
        <begin position="1"/>
        <end position="17"/>
    </location>
</feature>
<dbReference type="PROSITE" id="PS50090">
    <property type="entry name" value="MYB_LIKE"/>
    <property type="match status" value="1"/>
</dbReference>
<dbReference type="PANTHER" id="PTHR46621:SF1">
    <property type="entry name" value="SNRNA-ACTIVATING PROTEIN COMPLEX SUBUNIT 4"/>
    <property type="match status" value="1"/>
</dbReference>
<feature type="region of interest" description="Disordered" evidence="5">
    <location>
        <begin position="439"/>
        <end position="459"/>
    </location>
</feature>
<evidence type="ECO:0000256" key="5">
    <source>
        <dbReference type="SAM" id="MobiDB-lite"/>
    </source>
</evidence>
<dbReference type="GO" id="GO:0042796">
    <property type="term" value="P:snRNA transcription by RNA polymerase III"/>
    <property type="evidence" value="ECO:0007669"/>
    <property type="project" value="TreeGrafter"/>
</dbReference>
<feature type="compositionally biased region" description="Basic and acidic residues" evidence="5">
    <location>
        <begin position="722"/>
        <end position="732"/>
    </location>
</feature>
<sequence length="951" mass="106739">MSRSKYASRQKPSTPKSSCGKGNRRDRGISDWRKDWLVVKESLKRKFAKVSSLQSKRPRTVASHTSCSLRDDEDDESSFSSLSSDSDAEDDGDDDDGSVSSMSYTSPSSDLSGSLTPSTPSDDDEDEYSDGDRAVSASKPSVKSGQRQVGTKRLMTKTLAIIPRASKVATSTLDSRIRRVEQPPPTTPSTPAVPPRTPSKRASRQRSRPTSPTTQSQPPRSRPPRQIRLKTGRWTKAEDQALYQGVVEYLAQHGLEPKPPGDLPLEKDLKLEKKVEKSEELDEKGMVVETETLVLQSLLVDYDAAGEWEAGDDVAGDSTKATAAYHQVGDGQAIYNQENICDGDSLTPDHDNDFQLFDELVDVSGNALQAGNRDDEPFLSETGEVLHHHKAMLTSTHRNGSSFIDQTPCILSDLTAQDYFLPCMAENVVASTLAPERNVSLSQQQQQQQQNPRQLQLSSHQEHLTYYHRHQQQQLLYHLHRHLYQQHHQPIQLRQYYQHQLQPQKQVQHQQQLQLQQQPQLSQQQQHPTLQWSFPILSHIDPTRSTENEELTVGGTNNYLQSTQEHSQYNEHSFHQLQRLSIENLSQLVLEHQYQCQYPNLQLHHQQHGQHQYQLRMQQQFHQQQQIQQQQQQQQQRELHMYCSKDKDFNLNASSLSDYHHFQPLANRHSDNNRNLNPARIVTSLSFWKEKQEEKEEKTPLMPIAQDAGGKMWFTQGGEGEEGGRGKEHEGGRFSMTSSSCSNSSSPESISGSEGFYTASAGSKMQMRNTTPPAAATGKGDEAESVVAEMMLLDSLLADSIPPPPPPPLTTSSSSSSQGHGPPHSELNNKDTTPTPQETTSSSVHSTHDSYTSAISRLLHIAPWSHIATSCVPGRTGVQAQARYSEALDPLVKKGPWSAEEDALLLEGAVRNQKCWIWIADGIRGRTQRQCRTRWVQLTVEQERKAAEAIA</sequence>
<feature type="compositionally biased region" description="Basic residues" evidence="5">
    <location>
        <begin position="198"/>
        <end position="207"/>
    </location>
</feature>
<protein>
    <recommendedName>
        <fullName evidence="10">Myb-like domain-containing protein</fullName>
    </recommendedName>
</protein>
<reference evidence="8" key="1">
    <citation type="journal article" date="2020" name="Fungal Divers.">
        <title>Resolving the Mortierellaceae phylogeny through synthesis of multi-gene phylogenetics and phylogenomics.</title>
        <authorList>
            <person name="Vandepol N."/>
            <person name="Liber J."/>
            <person name="Desiro A."/>
            <person name="Na H."/>
            <person name="Kennedy M."/>
            <person name="Barry K."/>
            <person name="Grigoriev I.V."/>
            <person name="Miller A.N."/>
            <person name="O'Donnell K."/>
            <person name="Stajich J.E."/>
            <person name="Bonito G."/>
        </authorList>
    </citation>
    <scope>NUCLEOTIDE SEQUENCE</scope>
    <source>
        <strain evidence="8">NRRL 28262</strain>
    </source>
</reference>
<dbReference type="InterPro" id="IPR009057">
    <property type="entry name" value="Homeodomain-like_sf"/>
</dbReference>
<dbReference type="EMBL" id="JAAAIL010000364">
    <property type="protein sequence ID" value="KAG0276513.1"/>
    <property type="molecule type" value="Genomic_DNA"/>
</dbReference>
<keyword evidence="4" id="KW-0539">Nucleus</keyword>
<name>A0AAD4DF38_9FUNG</name>
<feature type="compositionally biased region" description="Low complexity" evidence="5">
    <location>
        <begin position="98"/>
        <end position="120"/>
    </location>
</feature>
<feature type="compositionally biased region" description="Polar residues" evidence="5">
    <location>
        <begin position="138"/>
        <end position="149"/>
    </location>
</feature>
<accession>A0AAD4DF38</accession>
<feature type="compositionally biased region" description="Low complexity" evidence="5">
    <location>
        <begin position="440"/>
        <end position="459"/>
    </location>
</feature>
<evidence type="ECO:0008006" key="10">
    <source>
        <dbReference type="Google" id="ProtNLM"/>
    </source>
</evidence>
<dbReference type="GO" id="GO:0001006">
    <property type="term" value="F:RNA polymerase III type 3 promoter sequence-specific DNA binding"/>
    <property type="evidence" value="ECO:0007669"/>
    <property type="project" value="TreeGrafter"/>
</dbReference>
<feature type="domain" description="Myb-like" evidence="6">
    <location>
        <begin position="889"/>
        <end position="939"/>
    </location>
</feature>
<feature type="region of interest" description="Disordered" evidence="5">
    <location>
        <begin position="47"/>
        <end position="233"/>
    </location>
</feature>
<feature type="domain" description="HTH myb-type" evidence="7">
    <location>
        <begin position="889"/>
        <end position="943"/>
    </location>
</feature>
<feature type="compositionally biased region" description="Basic residues" evidence="5">
    <location>
        <begin position="222"/>
        <end position="233"/>
    </location>
</feature>
<dbReference type="InterPro" id="IPR001005">
    <property type="entry name" value="SANT/Myb"/>
</dbReference>
<dbReference type="CDD" id="cd00167">
    <property type="entry name" value="SANT"/>
    <property type="match status" value="1"/>
</dbReference>
<feature type="compositionally biased region" description="Low complexity" evidence="5">
    <location>
        <begin position="832"/>
        <end position="848"/>
    </location>
</feature>
<dbReference type="GO" id="GO:0000978">
    <property type="term" value="F:RNA polymerase II cis-regulatory region sequence-specific DNA binding"/>
    <property type="evidence" value="ECO:0007669"/>
    <property type="project" value="TreeGrafter"/>
</dbReference>
<dbReference type="Pfam" id="PF00249">
    <property type="entry name" value="Myb_DNA-binding"/>
    <property type="match status" value="1"/>
</dbReference>
<feature type="compositionally biased region" description="Low complexity" evidence="5">
    <location>
        <begin position="735"/>
        <end position="753"/>
    </location>
</feature>
<dbReference type="GO" id="GO:0019185">
    <property type="term" value="C:snRNA-activating protein complex"/>
    <property type="evidence" value="ECO:0007669"/>
    <property type="project" value="TreeGrafter"/>
</dbReference>
<feature type="region of interest" description="Disordered" evidence="5">
    <location>
        <begin position="797"/>
        <end position="848"/>
    </location>
</feature>
<dbReference type="SMART" id="SM00717">
    <property type="entry name" value="SANT"/>
    <property type="match status" value="1"/>
</dbReference>
<dbReference type="PANTHER" id="PTHR46621">
    <property type="entry name" value="SNRNA-ACTIVATING PROTEIN COMPLEX SUBUNIT 4"/>
    <property type="match status" value="1"/>
</dbReference>
<evidence type="ECO:0000313" key="9">
    <source>
        <dbReference type="Proteomes" id="UP001194580"/>
    </source>
</evidence>
<evidence type="ECO:0000313" key="8">
    <source>
        <dbReference type="EMBL" id="KAG0276513.1"/>
    </source>
</evidence>
<feature type="region of interest" description="Disordered" evidence="5">
    <location>
        <begin position="1"/>
        <end position="31"/>
    </location>
</feature>
<evidence type="ECO:0000256" key="3">
    <source>
        <dbReference type="ARBA" id="ARBA00023163"/>
    </source>
</evidence>
<dbReference type="GO" id="GO:0042795">
    <property type="term" value="P:snRNA transcription by RNA polymerase II"/>
    <property type="evidence" value="ECO:0007669"/>
    <property type="project" value="TreeGrafter"/>
</dbReference>
<keyword evidence="9" id="KW-1185">Reference proteome</keyword>
<dbReference type="InterPro" id="IPR017930">
    <property type="entry name" value="Myb_dom"/>
</dbReference>